<dbReference type="EMBL" id="NAJQ01000497">
    <property type="protein sequence ID" value="TKA68591.1"/>
    <property type="molecule type" value="Genomic_DNA"/>
</dbReference>
<dbReference type="AlphaFoldDB" id="A0A4U0WYV8"/>
<gene>
    <name evidence="1" type="ORF">B0A55_08382</name>
</gene>
<organism evidence="1 2">
    <name type="scientific">Friedmanniomyces simplex</name>
    <dbReference type="NCBI Taxonomy" id="329884"/>
    <lineage>
        <taxon>Eukaryota</taxon>
        <taxon>Fungi</taxon>
        <taxon>Dikarya</taxon>
        <taxon>Ascomycota</taxon>
        <taxon>Pezizomycotina</taxon>
        <taxon>Dothideomycetes</taxon>
        <taxon>Dothideomycetidae</taxon>
        <taxon>Mycosphaerellales</taxon>
        <taxon>Teratosphaeriaceae</taxon>
        <taxon>Friedmanniomyces</taxon>
    </lineage>
</organism>
<accession>A0A4U0WYV8</accession>
<proteinExistence type="predicted"/>
<evidence type="ECO:0000313" key="2">
    <source>
        <dbReference type="Proteomes" id="UP000309340"/>
    </source>
</evidence>
<evidence type="ECO:0000313" key="1">
    <source>
        <dbReference type="EMBL" id="TKA68591.1"/>
    </source>
</evidence>
<name>A0A4U0WYV8_9PEZI</name>
<reference evidence="1 2" key="1">
    <citation type="submission" date="2017-03" db="EMBL/GenBank/DDBJ databases">
        <title>Genomes of endolithic fungi from Antarctica.</title>
        <authorList>
            <person name="Coleine C."/>
            <person name="Masonjones S."/>
            <person name="Stajich J.E."/>
        </authorList>
    </citation>
    <scope>NUCLEOTIDE SEQUENCE [LARGE SCALE GENOMIC DNA]</scope>
    <source>
        <strain evidence="1 2">CCFEE 5184</strain>
    </source>
</reference>
<keyword evidence="2" id="KW-1185">Reference proteome</keyword>
<sequence length="161" mass="17808">MLGLAGLPLDVRVLILLEPLRSSYLALDALAAAPSLRTLRILTIPSEGDLEFGVHDNEGPATFVAATLCVHATEYLARCTTLNALSTCHDVRAPDKEDYFSGELLLEPMFYGRGRVTDAYGRTQVVALEMLQWSIQEVEPVSEIFYLNPAGWRMMRYGCSP</sequence>
<protein>
    <submittedName>
        <fullName evidence="1">Uncharacterized protein</fullName>
    </submittedName>
</protein>
<comment type="caution">
    <text evidence="1">The sequence shown here is derived from an EMBL/GenBank/DDBJ whole genome shotgun (WGS) entry which is preliminary data.</text>
</comment>
<dbReference type="Proteomes" id="UP000309340">
    <property type="component" value="Unassembled WGS sequence"/>
</dbReference>